<dbReference type="EMBL" id="LYBM01000011">
    <property type="protein sequence ID" value="ODA33978.1"/>
    <property type="molecule type" value="Genomic_DNA"/>
</dbReference>
<keyword evidence="5" id="KW-1185">Reference proteome</keyword>
<evidence type="ECO:0000259" key="3">
    <source>
        <dbReference type="Pfam" id="PF07825"/>
    </source>
</evidence>
<dbReference type="SUPFAM" id="SSF46955">
    <property type="entry name" value="Putative DNA-binding domain"/>
    <property type="match status" value="1"/>
</dbReference>
<dbReference type="OrthoDB" id="8859100at2"/>
<protein>
    <recommendedName>
        <fullName evidence="3">Excisionase-like domain-containing protein</fullName>
    </recommendedName>
</protein>
<evidence type="ECO:0000256" key="2">
    <source>
        <dbReference type="ARBA" id="ARBA00023172"/>
    </source>
</evidence>
<gene>
    <name evidence="4" type="ORF">A8L45_07995</name>
</gene>
<feature type="domain" description="Excisionase-like" evidence="3">
    <location>
        <begin position="6"/>
        <end position="76"/>
    </location>
</feature>
<keyword evidence="2" id="KW-0233">DNA recombination</keyword>
<dbReference type="InterPro" id="IPR012884">
    <property type="entry name" value="Excisionase-like"/>
</dbReference>
<reference evidence="4 5" key="1">
    <citation type="submission" date="2016-05" db="EMBL/GenBank/DDBJ databases">
        <title>Genomic Taxonomy of the Vibrionaceae.</title>
        <authorList>
            <person name="Gomez-Gil B."/>
            <person name="Enciso-Ibarra J."/>
        </authorList>
    </citation>
    <scope>NUCLEOTIDE SEQUENCE [LARGE SCALE GENOMIC DNA]</scope>
    <source>
        <strain evidence="4 5">CAIM 1920</strain>
    </source>
</reference>
<dbReference type="GO" id="GO:0006310">
    <property type="term" value="P:DNA recombination"/>
    <property type="evidence" value="ECO:0007669"/>
    <property type="project" value="UniProtKB-KW"/>
</dbReference>
<accession>A0A1C3EL59</accession>
<dbReference type="GO" id="GO:0003677">
    <property type="term" value="F:DNA binding"/>
    <property type="evidence" value="ECO:0007669"/>
    <property type="project" value="UniProtKB-KW"/>
</dbReference>
<dbReference type="RefSeq" id="WP_068900997.1">
    <property type="nucleotide sequence ID" value="NZ_JBHUIF010000013.1"/>
</dbReference>
<dbReference type="AlphaFoldDB" id="A0A1C3EL59"/>
<comment type="caution">
    <text evidence="4">The sequence shown here is derived from an EMBL/GenBank/DDBJ whole genome shotgun (WGS) entry which is preliminary data.</text>
</comment>
<dbReference type="STRING" id="1080227.A8L45_07995"/>
<dbReference type="Proteomes" id="UP000094936">
    <property type="component" value="Unassembled WGS sequence"/>
</dbReference>
<evidence type="ECO:0000313" key="5">
    <source>
        <dbReference type="Proteomes" id="UP000094936"/>
    </source>
</evidence>
<name>A0A1C3EL59_9GAMM</name>
<organism evidence="4 5">
    <name type="scientific">Veronia pacifica</name>
    <dbReference type="NCBI Taxonomy" id="1080227"/>
    <lineage>
        <taxon>Bacteria</taxon>
        <taxon>Pseudomonadati</taxon>
        <taxon>Pseudomonadota</taxon>
        <taxon>Gammaproteobacteria</taxon>
        <taxon>Vibrionales</taxon>
        <taxon>Vibrionaceae</taxon>
        <taxon>Veronia</taxon>
    </lineage>
</organism>
<dbReference type="Gene3D" id="1.10.1660.20">
    <property type="match status" value="1"/>
</dbReference>
<evidence type="ECO:0000313" key="4">
    <source>
        <dbReference type="EMBL" id="ODA33978.1"/>
    </source>
</evidence>
<dbReference type="Pfam" id="PF07825">
    <property type="entry name" value="Exc"/>
    <property type="match status" value="1"/>
</dbReference>
<dbReference type="InterPro" id="IPR038137">
    <property type="entry name" value="Excisionase-like_sf"/>
</dbReference>
<dbReference type="InterPro" id="IPR009061">
    <property type="entry name" value="DNA-bd_dom_put_sf"/>
</dbReference>
<sequence length="79" mass="9021">MSQQHYIRLSEWAALLFPHERYSAATMGRWVKTRQINPPPVKVGGRWMVRTDAKFIGLSVAAEGPFSDPLVERIMSHGR</sequence>
<evidence type="ECO:0000256" key="1">
    <source>
        <dbReference type="ARBA" id="ARBA00023125"/>
    </source>
</evidence>
<proteinExistence type="predicted"/>
<keyword evidence="1" id="KW-0238">DNA-binding</keyword>